<dbReference type="GO" id="GO:0005509">
    <property type="term" value="F:calcium ion binding"/>
    <property type="evidence" value="ECO:0007669"/>
    <property type="project" value="InterPro"/>
</dbReference>
<proteinExistence type="predicted"/>
<evidence type="ECO:0000313" key="4">
    <source>
        <dbReference type="Proteomes" id="UP000199518"/>
    </source>
</evidence>
<protein>
    <submittedName>
        <fullName evidence="3">Ca2+-binding protein, RTX toxin-related</fullName>
    </submittedName>
</protein>
<dbReference type="Proteomes" id="UP000199518">
    <property type="component" value="Unassembled WGS sequence"/>
</dbReference>
<dbReference type="PANTHER" id="PTHR38340">
    <property type="entry name" value="S-LAYER PROTEIN"/>
    <property type="match status" value="1"/>
</dbReference>
<organism evidence="3 4">
    <name type="scientific">Planctomicrobium piriforme</name>
    <dbReference type="NCBI Taxonomy" id="1576369"/>
    <lineage>
        <taxon>Bacteria</taxon>
        <taxon>Pseudomonadati</taxon>
        <taxon>Planctomycetota</taxon>
        <taxon>Planctomycetia</taxon>
        <taxon>Planctomycetales</taxon>
        <taxon>Planctomycetaceae</taxon>
        <taxon>Planctomicrobium</taxon>
    </lineage>
</organism>
<dbReference type="Gene3D" id="2.60.120.380">
    <property type="match status" value="13"/>
</dbReference>
<dbReference type="InterPro" id="IPR001343">
    <property type="entry name" value="Hemolysn_Ca-bd"/>
</dbReference>
<dbReference type="InterPro" id="IPR050557">
    <property type="entry name" value="RTX_toxin/Mannuronan_C5-epim"/>
</dbReference>
<dbReference type="InterPro" id="IPR011049">
    <property type="entry name" value="Serralysin-like_metalloprot_C"/>
</dbReference>
<keyword evidence="2" id="KW-0964">Secreted</keyword>
<dbReference type="PROSITE" id="PS50194">
    <property type="entry name" value="FILAMIN_REPEAT"/>
    <property type="match status" value="1"/>
</dbReference>
<accession>A0A1I3SJK4</accession>
<evidence type="ECO:0000256" key="2">
    <source>
        <dbReference type="ARBA" id="ARBA00022525"/>
    </source>
</evidence>
<dbReference type="GO" id="GO:0005576">
    <property type="term" value="C:extracellular region"/>
    <property type="evidence" value="ECO:0007669"/>
    <property type="project" value="UniProtKB-SubCell"/>
</dbReference>
<dbReference type="STRING" id="1576369.SAMN05421753_12439"/>
<dbReference type="PRINTS" id="PR00313">
    <property type="entry name" value="CABNDNGRPT"/>
</dbReference>
<dbReference type="InterPro" id="IPR017868">
    <property type="entry name" value="Filamin/ABP280_repeat-like"/>
</dbReference>
<dbReference type="RefSeq" id="WP_092056696.1">
    <property type="nucleotide sequence ID" value="NZ_FOQD01000024.1"/>
</dbReference>
<sequence>MPLRSFWALWLRDRFGFTYGRRRRPVKSQLACRRRGIHQSRIATAANVLEQRLLLSGNFASPNYDVPPATQGTKGATTPGDVAVNLATGFNSFTTNYLDDVAATLNLANGTLPLVGSDLADALGLTAKLQAVVPTLSSAGITTLSGLQSALAGQGFTVDFSLSDAEFAALSSSAASDFIRAHQTFSLLDLAATMGARAGGLSGVQYLESLGFSGNLNLLGGVGFSVGLGVDTQGFYVIPAMIVEGQLGVSGSATAAVGGTLSATATADFELSAFSELTTANADGRIRLSDLTGNFSSLTDVSLTGQSELTTVFTTSVAGSSVSFDGTWNWDLAASGPTLDVPSSGLNSASLLRSLANLAVAGIDRLGDSAASVAGPLGNVPFVGGGISSAVTTGIAALLNVDGLTGPLETALAARGFTLNLQTTAGDFLSALIANTAVPNDLLSVSYTGTRQQAINAAAAGSQTFAGLNLNLNGSLQGTGDLSLSLAFGVDASGGIYLIEGGDLVTTLNLTGALTGTGTVTGLTSLTAAGQGQLTNVLSSLDLTDGDASNSERFYLMTSGGLTQALLTSASWNGNFSLNNLAVTASIPSLTGLTLPPFQVTVGANYNLANSQTAFTSTQAAMLDGLSQWVFGGLSRLKTDASNLTSLIEDIPLFGKNLATGIQSSLQSGFDFTGPSSGVSAYLTARGFTISKVVTAQELFSGTLGTASLIELAYSRTLNPASSNLNFSGDLQFGATAFTLGGTVNVAPTLTYSATFGMDLISGPYVLEGANVSVAVPVSGSLTGTATIGKLVKINATADANLDVQAKAVFSDFDATANERFYLIASRTSSPMYLGEILQAPQSRVLTGQMDLVLHLTVDNPAAKLPVLGKYLPGQFGWNATAGYNLATGVGTYTVQQDAALQQVVDLFSNTEQAVLNAVLDELDKNNPLPQSLRDLLTKDLPVIGMSPIEIVGLPEEAELILNPKSFQNRSSDDLESGSPDDNHVIVNFDAGELNNVIALLSGQEADLVSLDVRQSYSVDKTIPVVAAPLFSLFGVINFDVAVNVVAELGLAFDMTFGLDTTGFYIQESTSTDDYVAEISGMVGGQLVGTGRLVILPFAQLAATLGLVATGGVTLISPDDDKVRINELSDPNVVGLGVGLDLNLKVDGSLGFPDLNLSSDFPILNKDFELYRAHGSAADIGGALSGVGDKLLSEAKKLALKAALGPLVLLEDVGQAVVDAVGNAIDTVNTFVGDTTEQLQEELANLAGQAEGALTHAGEVIAGLLDDAGKALQNLGESILTGIGIDDPGSIFGKGKKHDVTPPERRTFNYQVVNGVLTITANASHGFPVSAAADLVLAMAPDGRLVVDGPDFVQNELVAYRKYDCWDGCDKEEIYDDYTHYNRHVFSLVGITRIEVIGTALADRLIVDAGVSAPVKLRGEDGDDTLIGGSGNDILEGGGGFDQLYGGAGNDSLSGGDQDDFLSGGAGIDTLRGGNGNDTLDESQDDSLSANYLYGDIGDDVLRGSIGADILYGGDGNDKLFGGLGDDFLYGQANVDYLQGDAGNDYLDGGAGTDSLVGDDAAGKLTGNDTLHGGADNDVLQGGKGDDNLYGGGGADKLLGGEGNDLLVGALWNYYESTDDLADEINGGDGNDTAYGGRGDDTISGGANNDTLYGGTGNDVIDGGAGTNVLEGQDGNDTLVGIGGDDTLRGGKGDDLLSGRRLYGGDGNDTLVGTYQNDWLYGEGGNDKLTGNGGDDLLTGGDGNDRLTGGQGADSLYGDAGNDVFGLNASENIGSDFIADASGTDLLDFNGGSLGVSIKLNSTSTQIVNSNLTLRLNSGVAFENVTGTTGNDSFTGNSLNNVFTGAEGNDSYYFNTSTALGIDQVNDSSGNDFIDFTGSNLPVVVSLATTSQQAVNANLQLKLSSGASIERLTGGSKDDSLTGNALANVITGGAGNDVLTGLAGDDIYIFDTTVALGSDTVNDSAGMDLLDFSASTAGVSINLGTTAAQVVNSKLTLTLTNSSAIENATGGSGNDTFIANKLDNILTGNAGNDTYVINASAAAGLDLINDASGIELLDFSSSTSGVKVNLGSTAIQTANANLRLQLSSDSAFENLIGGSGNDQLTGNALANTLTGNAGSDTLNGLDGDDIYKFNASTPLGADQVNDTTGIDLLDFTGSALGVNVNLGTTLSQTVNTNLTLTLAGAAIIENLTGGSGDDTLAGNSLNNIFRGLGGNDTYVFKTTSQLGSDQIIEESGVDTLDFNGSTLDLTVDLDVATAQTINANLTLSLGSRTALENAIGGSGNDRFHGNSLANSFTGGLGNDTYLLNTSVANGSDRIDDAGGRDILDFAGSTLGVLMNLASTQSQSVNSNLTLTLTSGESIDDAYGSSGNDVFGGNSLNNFLDGKGGDDAYAFNPNTPQGTDTIADAAGNDTLDYSATSLAVTINLGTTATQTINANHKLILPGIALIENAIGGSGDDSLTGNSLANTLVGNGGNDTLWGNDDNDTLNGGTGNDSLWGGAGDDSLYGGYDNDLLVGDSGGDALNGDLGNDVYQFYTTSQLDSDTLTDAGGIDLLDFSGSTLAVVMDLGSTAQQTVNANLKLTLTNGEAIENALGGSGADSLTGNTLDNDLQGLAGNDTLISRAGNDVLSGGTEDDILSGMDGNDTLIGGAGSDQMSGGWGADLYRFDVAVAAEADVIEEGASTLEQYGAGPQPVDILDFSSLPSNVGVTVDLTIGNGVFASQTGRTIRSISPSNRVEVEEVRGGAGNDRITARSSDWDAVTLNGNGGDDAFLLSWEFSGELVSVDGGTGYDQIQLLGTNVFDYAFSTVELLDVSQLSSGYFGSRDGASRTLLANNPGMMLKRESGELAPIGSGWNISRAIATPGDIDTYDFYLTAPTRLWFDTRSVSDGLRWSLTGPAGNVVSGYPFSWDDQQIGLLPPGKYTLTVTADGDLTGAYDFRLLDLDRSATPIALDAPVTITLNPQNETRLYRFDGTAGSTIYLDLTSYFATDDAAYWQSWQVLDSVGTVLLNSRLALDGERLTLPNTGTYTLLLQGTVPSTGYTNASFTVRTVQDDSAPLTINSAVSGRINTPGQEDRFTFTLTAPASLWFDSRTSNDNLRWRLSGPSDEIRSDWPFVWDDDKIGLLPAGTYTLTVDAIGDAVADYAFAVLNPANGISASLDTTYTASLNPANQTKFYKFSGTAGSTIYIDQLGATHTTENWNGYWSLQDPAGVELQSNYLWGDLGRVTLPQTGVYTLAFKGWVASTGSSQITFRIRTVQDDAAPLTLNLPNVGSVAMPGQLDRYNFTLSQPTRLRFDTNQASSTDLVWRLRGPTGEVRSWTLIDWGTNEIELLPSGAYTLEISGRDDKTGGYSVTLQDRGQPAVNNPATVTGTAITVGSTVTGSIATPGDIRSFKFTLNEPTRLWFDARTNDPNLSWVLIAPGGNQIAGQSFIYDDANLGLLAPGTYQVQVKNDSTGSFAFQVMNLASATALSLDSSVSVTLNPANQTKMYQFAGTAGGKIYIDQTSYTPAEDNPWAGYWSLLDPSGTELANNVMFEDLGRILLPQTGQYVLVFQGVISATGNTKATVVVRSVTDDTTPLTLGTGVSGNISIAGQKDYYTFSLASPTRLWFDSRTNSSELRWRLTGPAGEVSTVPNFGWDDFDLGLLAAGNYTLTVEGDADAKGIYAFNLLNLASATNISFNTAVTTTLTPANSTKLYKFTGTAGSTIYVDQTSYTPTGGDVWAANWILLDPYGKQVLSSVMYQDAGRATLAIDGTYTLVVQGMVGYTGTTKAGFRVRTVADDAAVLNLNAAVTGSIATPGQQDVYRFTLNEASRLWFDSRTYRDNLRWQLAGPTGLVIETRDFAWDDVDLKYLAAGDYTLTVFGDADATGSYAFSVLNLADAASIALDTNVSVTLTPASQAKHYKFEGKAGDTVYLDQLSYTPAGGDVWAAQWVLLDPYGSTLVSTAIYADGGRVTLPFDGTYTLLIQGSVAVTGTTKATIQVRTVADNVVALPLNSNVTGNIAKIGQNDIYRFTLTAPSRLWLDIQTANSNLYWTLIRPTGEISLSNYLSSDDADLGLLPAGEYTLTINDLNDVNVAGGAYSFALLDLAKATPISIGSSSTPNGPTISGTLNPSNSARIYSFSAVAGNRLTFDKLTLTANESAEWSLLDPTGFTVFTSTFADKANVTLKYTGTYTLKVSQPLYVGTGTPVDFSFRVNFVTQTTVTGYTGTAISVGSVVSSSIAAGATKNYLLTLSSPQRLWFDSQKNDSSVNWSLWGPNDVQVTSSYFGWDDSDLGLLPAGTYQLRVTSDASTSFAFQIFNLANATNVSLDVPLDVTLSPATQSKFYKFNGAAGSTVYLDQTAYSAAGGNTIAGQWMLFDPNGTQLTSSYLSTDGGRVTLPFTGVYTLVFQGYVQSTGTTKATVVVRSVDPTVAPVLTNLPPAVAYTVGGPPVVVGAGATIADDDSTDFDGGSLTVALTANAQSTDRLTIQNQGTASAWQISTVITDVAGNSGFVAIMVPSSNGLIRRVIGTFTGGVGTNPLVIRFNANATPDRVQRLLRSILYSTVSPNPSLLQRTLQYTLTDGDGAASAPVISNLNLS</sequence>
<dbReference type="SUPFAM" id="SSF51120">
    <property type="entry name" value="beta-Roll"/>
    <property type="match status" value="9"/>
</dbReference>
<dbReference type="EMBL" id="FOQD01000024">
    <property type="protein sequence ID" value="SFJ58302.1"/>
    <property type="molecule type" value="Genomic_DNA"/>
</dbReference>
<dbReference type="InterPro" id="IPR018511">
    <property type="entry name" value="Hemolysin-typ_Ca-bd_CS"/>
</dbReference>
<dbReference type="PROSITE" id="PS00330">
    <property type="entry name" value="HEMOLYSIN_CALCIUM"/>
    <property type="match status" value="10"/>
</dbReference>
<dbReference type="PANTHER" id="PTHR38340:SF1">
    <property type="entry name" value="S-LAYER PROTEIN"/>
    <property type="match status" value="1"/>
</dbReference>
<dbReference type="OrthoDB" id="2806980at2"/>
<evidence type="ECO:0000313" key="3">
    <source>
        <dbReference type="EMBL" id="SFJ58302.1"/>
    </source>
</evidence>
<evidence type="ECO:0000256" key="1">
    <source>
        <dbReference type="ARBA" id="ARBA00004613"/>
    </source>
</evidence>
<keyword evidence="4" id="KW-1185">Reference proteome</keyword>
<comment type="subcellular location">
    <subcellularLocation>
        <location evidence="1">Secreted</location>
    </subcellularLocation>
</comment>
<dbReference type="Gene3D" id="2.150.10.10">
    <property type="entry name" value="Serralysin-like metalloprotease, C-terminal"/>
    <property type="match status" value="16"/>
</dbReference>
<dbReference type="Pfam" id="PF00353">
    <property type="entry name" value="HemolysinCabind"/>
    <property type="match status" value="18"/>
</dbReference>
<gene>
    <name evidence="3" type="ORF">SAMN05421753_12439</name>
</gene>
<name>A0A1I3SJK4_9PLAN</name>
<reference evidence="4" key="1">
    <citation type="submission" date="2016-10" db="EMBL/GenBank/DDBJ databases">
        <authorList>
            <person name="Varghese N."/>
            <person name="Submissions S."/>
        </authorList>
    </citation>
    <scope>NUCLEOTIDE SEQUENCE [LARGE SCALE GENOMIC DNA]</scope>
    <source>
        <strain evidence="4">DSM 26348</strain>
    </source>
</reference>